<dbReference type="PANTHER" id="PTHR39183:SF1">
    <property type="entry name" value="SPORE COAT PROTEIN F-LIKE PROTEIN YHCQ"/>
    <property type="match status" value="1"/>
</dbReference>
<evidence type="ECO:0000313" key="5">
    <source>
        <dbReference type="Proteomes" id="UP000266482"/>
    </source>
</evidence>
<dbReference type="RefSeq" id="WP_119597525.1">
    <property type="nucleotide sequence ID" value="NZ_QXQA01000001.1"/>
</dbReference>
<dbReference type="Proteomes" id="UP000266482">
    <property type="component" value="Unassembled WGS sequence"/>
</dbReference>
<name>A0A3A1VGW2_9BACL</name>
<accession>A0A3A1VGW2</accession>
<dbReference type="InterPro" id="IPR012851">
    <property type="entry name" value="Spore_coat_CotF-like"/>
</dbReference>
<protein>
    <submittedName>
        <fullName evidence="4">Spore coat protein</fullName>
    </submittedName>
</protein>
<evidence type="ECO:0000256" key="2">
    <source>
        <dbReference type="ARBA" id="ARBA00024325"/>
    </source>
</evidence>
<comment type="caution">
    <text evidence="4">The sequence shown here is derived from an EMBL/GenBank/DDBJ whole genome shotgun (WGS) entry which is preliminary data.</text>
</comment>
<gene>
    <name evidence="4" type="ORF">D3P08_00755</name>
</gene>
<dbReference type="InterPro" id="IPR012347">
    <property type="entry name" value="Ferritin-like"/>
</dbReference>
<evidence type="ECO:0000313" key="4">
    <source>
        <dbReference type="EMBL" id="RIX60149.1"/>
    </source>
</evidence>
<evidence type="ECO:0000256" key="3">
    <source>
        <dbReference type="ARBA" id="ARBA00024344"/>
    </source>
</evidence>
<keyword evidence="1" id="KW-0749">Sporulation</keyword>
<comment type="subcellular location">
    <subcellularLocation>
        <location evidence="2">Spore coat</location>
    </subcellularLocation>
</comment>
<dbReference type="GO" id="GO:0030435">
    <property type="term" value="P:sporulation resulting in formation of a cellular spore"/>
    <property type="evidence" value="ECO:0007669"/>
    <property type="project" value="UniProtKB-KW"/>
</dbReference>
<organism evidence="4 5">
    <name type="scientific">Paenibacillus nanensis</name>
    <dbReference type="NCBI Taxonomy" id="393251"/>
    <lineage>
        <taxon>Bacteria</taxon>
        <taxon>Bacillati</taxon>
        <taxon>Bacillota</taxon>
        <taxon>Bacilli</taxon>
        <taxon>Bacillales</taxon>
        <taxon>Paenibacillaceae</taxon>
        <taxon>Paenibacillus</taxon>
    </lineage>
</organism>
<evidence type="ECO:0000256" key="1">
    <source>
        <dbReference type="ARBA" id="ARBA00022969"/>
    </source>
</evidence>
<dbReference type="OrthoDB" id="2374504at2"/>
<dbReference type="Gene3D" id="1.20.1260.10">
    <property type="match status" value="1"/>
</dbReference>
<sequence>MAAHLGAHETMEVHEILCSAIAGINTMQLYRPHVKDQRLAQIMDKQMQFTINEYNQMVQSVQHLSGQGMAQGTPYRAPSNFQPVYGLDNPAASTPNMSANQIDDRDVSSALLAFHKSSAMMKIIAALECANPQIRSMMQQGAVNCSEQAYEIWQYMNQAGYYQVPTMKEMTTNTVLNHYEPASGMGMPNMTNMANMVTPQSNLYQPNTNTVRPTLPQ</sequence>
<keyword evidence="4" id="KW-0946">Virion</keyword>
<dbReference type="AlphaFoldDB" id="A0A3A1VGW2"/>
<keyword evidence="5" id="KW-1185">Reference proteome</keyword>
<keyword evidence="4" id="KW-0167">Capsid protein</keyword>
<dbReference type="PANTHER" id="PTHR39183">
    <property type="entry name" value="SPORE COAT PROTEIN F-LIKE PROTEIN YHCQ"/>
    <property type="match status" value="1"/>
</dbReference>
<comment type="similarity">
    <text evidence="3">Belongs to the CotF family.</text>
</comment>
<dbReference type="EMBL" id="QXQA01000001">
    <property type="protein sequence ID" value="RIX60149.1"/>
    <property type="molecule type" value="Genomic_DNA"/>
</dbReference>
<proteinExistence type="inferred from homology"/>
<reference evidence="4 5" key="1">
    <citation type="submission" date="2018-09" db="EMBL/GenBank/DDBJ databases">
        <title>Paenibacillus aracenensis nov. sp. isolated from a cave in southern Spain.</title>
        <authorList>
            <person name="Jurado V."/>
            <person name="Gutierrez-Patricio S."/>
            <person name="Gonzalez-Pimentel J.L."/>
            <person name="Miller A.Z."/>
            <person name="Laiz L."/>
            <person name="Saiz-Jimenez C."/>
        </authorList>
    </citation>
    <scope>NUCLEOTIDE SEQUENCE [LARGE SCALE GENOMIC DNA]</scope>
    <source>
        <strain evidence="4 5">DSM 22867</strain>
    </source>
</reference>
<dbReference type="Pfam" id="PF07875">
    <property type="entry name" value="Coat_F"/>
    <property type="match status" value="1"/>
</dbReference>